<accession>A0A6P8AMX2</accession>
<evidence type="ECO:0000313" key="1">
    <source>
        <dbReference type="Proteomes" id="UP000515153"/>
    </source>
</evidence>
<name>A0A6P8AMX2_PYRGI</name>
<evidence type="ECO:0000313" key="2">
    <source>
        <dbReference type="RefSeq" id="XP_030976236.1"/>
    </source>
</evidence>
<reference evidence="2" key="2">
    <citation type="submission" date="2019-10" db="EMBL/GenBank/DDBJ databases">
        <authorList>
            <consortium name="NCBI Genome Project"/>
        </authorList>
    </citation>
    <scope>NUCLEOTIDE SEQUENCE</scope>
    <source>
        <strain evidence="2">NI907</strain>
    </source>
</reference>
<organism evidence="1 2">
    <name type="scientific">Pyricularia grisea</name>
    <name type="common">Crabgrass-specific blast fungus</name>
    <name type="synonym">Magnaporthe grisea</name>
    <dbReference type="NCBI Taxonomy" id="148305"/>
    <lineage>
        <taxon>Eukaryota</taxon>
        <taxon>Fungi</taxon>
        <taxon>Dikarya</taxon>
        <taxon>Ascomycota</taxon>
        <taxon>Pezizomycotina</taxon>
        <taxon>Sordariomycetes</taxon>
        <taxon>Sordariomycetidae</taxon>
        <taxon>Magnaporthales</taxon>
        <taxon>Pyriculariaceae</taxon>
        <taxon>Pyricularia</taxon>
    </lineage>
</organism>
<dbReference type="RefSeq" id="XP_030976236.1">
    <property type="nucleotide sequence ID" value="XM_031132197.1"/>
</dbReference>
<dbReference type="Proteomes" id="UP000515153">
    <property type="component" value="Unplaced"/>
</dbReference>
<gene>
    <name evidence="2" type="ORF">PgNI_12243</name>
</gene>
<dbReference type="AlphaFoldDB" id="A0A6P8AMX2"/>
<keyword evidence="1" id="KW-1185">Reference proteome</keyword>
<dbReference type="GeneID" id="41967102"/>
<dbReference type="KEGG" id="pgri:PgNI_12243"/>
<sequence>MATAIAPPPRQILSIPGLHLKPTLADMRRSNALYNSLPDDADQPQVDDVFIAGLRALVKKFNVHNKFGFHLVHGHVKMAAGNVMFGRPMNKLPGFWTRPIQADKLDLSALHGFVFVLCEDNQFHPYEYRAGTPPVMTANDDAFIYAARKYFQLNNLTDVIGIEVLEQDCLGKYMKEFVLSDRDGTVMLPSTAVKPTETYRTTGWNAADLEPFTELKGNESSHSKTTKGTHQVFTDGKALPDVEAVDVEDLIIEALREASVVN</sequence>
<protein>
    <submittedName>
        <fullName evidence="2">Uncharacterized protein</fullName>
    </submittedName>
</protein>
<reference evidence="2" key="1">
    <citation type="journal article" date="2019" name="Mol. Biol. Evol.">
        <title>Blast fungal genomes show frequent chromosomal changes, gene gains and losses, and effector gene turnover.</title>
        <authorList>
            <person name="Gomez Luciano L.B."/>
            <person name="Jason Tsai I."/>
            <person name="Chuma I."/>
            <person name="Tosa Y."/>
            <person name="Chen Y.H."/>
            <person name="Li J.Y."/>
            <person name="Li M.Y."/>
            <person name="Jade Lu M.Y."/>
            <person name="Nakayashiki H."/>
            <person name="Li W.H."/>
        </authorList>
    </citation>
    <scope>NUCLEOTIDE SEQUENCE</scope>
    <source>
        <strain evidence="2">NI907</strain>
    </source>
</reference>
<reference evidence="2" key="3">
    <citation type="submission" date="2025-08" db="UniProtKB">
        <authorList>
            <consortium name="RefSeq"/>
        </authorList>
    </citation>
    <scope>IDENTIFICATION</scope>
    <source>
        <strain evidence="2">NI907</strain>
    </source>
</reference>
<proteinExistence type="predicted"/>